<proteinExistence type="predicted"/>
<keyword evidence="4" id="KW-1185">Reference proteome</keyword>
<gene>
    <name evidence="3" type="ORF">CPB83DRAFT_890138</name>
</gene>
<feature type="domain" description="DUF6532" evidence="2">
    <location>
        <begin position="133"/>
        <end position="338"/>
    </location>
</feature>
<organism evidence="3 4">
    <name type="scientific">Crepidotus variabilis</name>
    <dbReference type="NCBI Taxonomy" id="179855"/>
    <lineage>
        <taxon>Eukaryota</taxon>
        <taxon>Fungi</taxon>
        <taxon>Dikarya</taxon>
        <taxon>Basidiomycota</taxon>
        <taxon>Agaricomycotina</taxon>
        <taxon>Agaricomycetes</taxon>
        <taxon>Agaricomycetidae</taxon>
        <taxon>Agaricales</taxon>
        <taxon>Agaricineae</taxon>
        <taxon>Crepidotaceae</taxon>
        <taxon>Crepidotus</taxon>
    </lineage>
</organism>
<name>A0A9P6JTZ8_9AGAR</name>
<dbReference type="Proteomes" id="UP000807306">
    <property type="component" value="Unassembled WGS sequence"/>
</dbReference>
<accession>A0A9P6JTZ8</accession>
<dbReference type="OrthoDB" id="3055188at2759"/>
<dbReference type="InterPro" id="IPR045341">
    <property type="entry name" value="DUF6532"/>
</dbReference>
<evidence type="ECO:0000256" key="1">
    <source>
        <dbReference type="SAM" id="MobiDB-lite"/>
    </source>
</evidence>
<sequence length="380" mass="43609">MLDTPLALGTPRQYPVRERVKTRSKENSIPHPYNARKRSARQVSPSRSHSNYICKPLLSTQAGACPKDKRKHGSISNEETLTHNNTLAIRRIRKLTSDDNTINVTAGYSDSPSDEEPEQDIDSNLRECIVNCAKLYFQEYLALRNFIPDVNKDLHEALACLLKSIDLWNLGGEQLQINERVTREMSLEVFEEAAVYLQRLNDHCVKLVIVHYCDAIHPQELTEGQHELTCLIIDKIEALVGPDLHFHLGEVDDQGKHSNMMHPCIHQVCIDFFYKSEQSPLARRLPEVFQDCVLEHAVAAVATCVCHALEEYSFGKHFNKEFPSSSDRSIYEGILESIAMIKTNPYHKDKWDQCCREWAQDGMDTDIPRMEKRVFKVYLD</sequence>
<feature type="compositionally biased region" description="Basic and acidic residues" evidence="1">
    <location>
        <begin position="19"/>
        <end position="28"/>
    </location>
</feature>
<dbReference type="AlphaFoldDB" id="A0A9P6JTZ8"/>
<dbReference type="Pfam" id="PF20149">
    <property type="entry name" value="DUF6532"/>
    <property type="match status" value="1"/>
</dbReference>
<reference evidence="3" key="1">
    <citation type="submission" date="2020-11" db="EMBL/GenBank/DDBJ databases">
        <authorList>
            <consortium name="DOE Joint Genome Institute"/>
            <person name="Ahrendt S."/>
            <person name="Riley R."/>
            <person name="Andreopoulos W."/>
            <person name="Labutti K."/>
            <person name="Pangilinan J."/>
            <person name="Ruiz-Duenas F.J."/>
            <person name="Barrasa J.M."/>
            <person name="Sanchez-Garcia M."/>
            <person name="Camarero S."/>
            <person name="Miyauchi S."/>
            <person name="Serrano A."/>
            <person name="Linde D."/>
            <person name="Babiker R."/>
            <person name="Drula E."/>
            <person name="Ayuso-Fernandez I."/>
            <person name="Pacheco R."/>
            <person name="Padilla G."/>
            <person name="Ferreira P."/>
            <person name="Barriuso J."/>
            <person name="Kellner H."/>
            <person name="Castanera R."/>
            <person name="Alfaro M."/>
            <person name="Ramirez L."/>
            <person name="Pisabarro A.G."/>
            <person name="Kuo A."/>
            <person name="Tritt A."/>
            <person name="Lipzen A."/>
            <person name="He G."/>
            <person name="Yan M."/>
            <person name="Ng V."/>
            <person name="Cullen D."/>
            <person name="Martin F."/>
            <person name="Rosso M.-N."/>
            <person name="Henrissat B."/>
            <person name="Hibbett D."/>
            <person name="Martinez A.T."/>
            <person name="Grigoriev I.V."/>
        </authorList>
    </citation>
    <scope>NUCLEOTIDE SEQUENCE</scope>
    <source>
        <strain evidence="3">CBS 506.95</strain>
    </source>
</reference>
<protein>
    <recommendedName>
        <fullName evidence="2">DUF6532 domain-containing protein</fullName>
    </recommendedName>
</protein>
<evidence type="ECO:0000313" key="4">
    <source>
        <dbReference type="Proteomes" id="UP000807306"/>
    </source>
</evidence>
<feature type="region of interest" description="Disordered" evidence="1">
    <location>
        <begin position="19"/>
        <end position="48"/>
    </location>
</feature>
<evidence type="ECO:0000259" key="2">
    <source>
        <dbReference type="Pfam" id="PF20149"/>
    </source>
</evidence>
<comment type="caution">
    <text evidence="3">The sequence shown here is derived from an EMBL/GenBank/DDBJ whole genome shotgun (WGS) entry which is preliminary data.</text>
</comment>
<evidence type="ECO:0000313" key="3">
    <source>
        <dbReference type="EMBL" id="KAF9533672.1"/>
    </source>
</evidence>
<dbReference type="EMBL" id="MU157828">
    <property type="protein sequence ID" value="KAF9533672.1"/>
    <property type="molecule type" value="Genomic_DNA"/>
</dbReference>